<accession>A0ABT7E2Z4</accession>
<evidence type="ECO:0000313" key="2">
    <source>
        <dbReference type="EMBL" id="MDK2126414.1"/>
    </source>
</evidence>
<keyword evidence="3" id="KW-1185">Reference proteome</keyword>
<dbReference type="Proteomes" id="UP001172778">
    <property type="component" value="Unassembled WGS sequence"/>
</dbReference>
<name>A0ABT7E2Z4_9NEIS</name>
<evidence type="ECO:0000256" key="1">
    <source>
        <dbReference type="SAM" id="Phobius"/>
    </source>
</evidence>
<evidence type="ECO:0000313" key="3">
    <source>
        <dbReference type="Proteomes" id="UP001172778"/>
    </source>
</evidence>
<sequence length="125" mass="13650">MGNIVITWPQLAVVAILVVGVYVAELLLFMRRSGQPQRHRINQLETEIDSLRDDLVALRRELAASRMPVAEEPEPVPASEVDSPYSQAIRLARQGLDSAAVAAGCGISRGEAELIVALYRGRSRS</sequence>
<keyword evidence="1" id="KW-0812">Transmembrane</keyword>
<feature type="transmembrane region" description="Helical" evidence="1">
    <location>
        <begin position="6"/>
        <end position="30"/>
    </location>
</feature>
<dbReference type="EMBL" id="JARRAF010000037">
    <property type="protein sequence ID" value="MDK2126414.1"/>
    <property type="molecule type" value="Genomic_DNA"/>
</dbReference>
<gene>
    <name evidence="2" type="ORF">PZA18_20450</name>
</gene>
<reference evidence="2" key="1">
    <citation type="submission" date="2023-03" db="EMBL/GenBank/DDBJ databases">
        <title>Chitinimonas shenzhenensis gen. nov., sp. nov., a novel member of family Burkholderiaceae isolated from activated sludge collected in Shen Zhen, China.</title>
        <authorList>
            <person name="Wang X."/>
        </authorList>
    </citation>
    <scope>NUCLEOTIDE SEQUENCE</scope>
    <source>
        <strain evidence="2">DQS-5</strain>
    </source>
</reference>
<comment type="caution">
    <text evidence="2">The sequence shown here is derived from an EMBL/GenBank/DDBJ whole genome shotgun (WGS) entry which is preliminary data.</text>
</comment>
<keyword evidence="1" id="KW-0472">Membrane</keyword>
<proteinExistence type="predicted"/>
<dbReference type="InterPro" id="IPR021244">
    <property type="entry name" value="DUF2802"/>
</dbReference>
<organism evidence="2 3">
    <name type="scientific">Parachitinimonas caeni</name>
    <dbReference type="NCBI Taxonomy" id="3031301"/>
    <lineage>
        <taxon>Bacteria</taxon>
        <taxon>Pseudomonadati</taxon>
        <taxon>Pseudomonadota</taxon>
        <taxon>Betaproteobacteria</taxon>
        <taxon>Neisseriales</taxon>
        <taxon>Chitinibacteraceae</taxon>
        <taxon>Parachitinimonas</taxon>
    </lineage>
</organism>
<protein>
    <submittedName>
        <fullName evidence="2">DUF2802 domain-containing protein</fullName>
    </submittedName>
</protein>
<dbReference type="RefSeq" id="WP_284102733.1">
    <property type="nucleotide sequence ID" value="NZ_JARRAF010000037.1"/>
</dbReference>
<keyword evidence="1" id="KW-1133">Transmembrane helix</keyword>
<dbReference type="Pfam" id="PF10975">
    <property type="entry name" value="DUF2802"/>
    <property type="match status" value="1"/>
</dbReference>